<name>A0AAD7H2U8_MYCRO</name>
<feature type="compositionally biased region" description="Basic and acidic residues" evidence="1">
    <location>
        <begin position="21"/>
        <end position="32"/>
    </location>
</feature>
<evidence type="ECO:0000256" key="1">
    <source>
        <dbReference type="SAM" id="MobiDB-lite"/>
    </source>
</evidence>
<keyword evidence="3" id="KW-1185">Reference proteome</keyword>
<feature type="compositionally biased region" description="Low complexity" evidence="1">
    <location>
        <begin position="77"/>
        <end position="100"/>
    </location>
</feature>
<dbReference type="Proteomes" id="UP001221757">
    <property type="component" value="Unassembled WGS sequence"/>
</dbReference>
<reference evidence="2" key="1">
    <citation type="submission" date="2023-03" db="EMBL/GenBank/DDBJ databases">
        <title>Massive genome expansion in bonnet fungi (Mycena s.s.) driven by repeated elements and novel gene families across ecological guilds.</title>
        <authorList>
            <consortium name="Lawrence Berkeley National Laboratory"/>
            <person name="Harder C.B."/>
            <person name="Miyauchi S."/>
            <person name="Viragh M."/>
            <person name="Kuo A."/>
            <person name="Thoen E."/>
            <person name="Andreopoulos B."/>
            <person name="Lu D."/>
            <person name="Skrede I."/>
            <person name="Drula E."/>
            <person name="Henrissat B."/>
            <person name="Morin E."/>
            <person name="Kohler A."/>
            <person name="Barry K."/>
            <person name="LaButti K."/>
            <person name="Morin E."/>
            <person name="Salamov A."/>
            <person name="Lipzen A."/>
            <person name="Mereny Z."/>
            <person name="Hegedus B."/>
            <person name="Baldrian P."/>
            <person name="Stursova M."/>
            <person name="Weitz H."/>
            <person name="Taylor A."/>
            <person name="Grigoriev I.V."/>
            <person name="Nagy L.G."/>
            <person name="Martin F."/>
            <person name="Kauserud H."/>
        </authorList>
    </citation>
    <scope>NUCLEOTIDE SEQUENCE</scope>
    <source>
        <strain evidence="2">CBHHK067</strain>
    </source>
</reference>
<proteinExistence type="predicted"/>
<feature type="compositionally biased region" description="Polar residues" evidence="1">
    <location>
        <begin position="1"/>
        <end position="12"/>
    </location>
</feature>
<evidence type="ECO:0000313" key="2">
    <source>
        <dbReference type="EMBL" id="KAJ7710892.1"/>
    </source>
</evidence>
<gene>
    <name evidence="2" type="ORF">B0H17DRAFT_1027808</name>
</gene>
<protein>
    <submittedName>
        <fullName evidence="2">Uncharacterized protein</fullName>
    </submittedName>
</protein>
<comment type="caution">
    <text evidence="2">The sequence shown here is derived from an EMBL/GenBank/DDBJ whole genome shotgun (WGS) entry which is preliminary data.</text>
</comment>
<dbReference type="AlphaFoldDB" id="A0AAD7H2U8"/>
<feature type="region of interest" description="Disordered" evidence="1">
    <location>
        <begin position="1"/>
        <end position="129"/>
    </location>
</feature>
<evidence type="ECO:0000313" key="3">
    <source>
        <dbReference type="Proteomes" id="UP001221757"/>
    </source>
</evidence>
<organism evidence="2 3">
    <name type="scientific">Mycena rosella</name>
    <name type="common">Pink bonnet</name>
    <name type="synonym">Agaricus rosellus</name>
    <dbReference type="NCBI Taxonomy" id="1033263"/>
    <lineage>
        <taxon>Eukaryota</taxon>
        <taxon>Fungi</taxon>
        <taxon>Dikarya</taxon>
        <taxon>Basidiomycota</taxon>
        <taxon>Agaricomycotina</taxon>
        <taxon>Agaricomycetes</taxon>
        <taxon>Agaricomycetidae</taxon>
        <taxon>Agaricales</taxon>
        <taxon>Marasmiineae</taxon>
        <taxon>Mycenaceae</taxon>
        <taxon>Mycena</taxon>
    </lineage>
</organism>
<accession>A0AAD7H2U8</accession>
<dbReference type="EMBL" id="JARKIE010000001">
    <property type="protein sequence ID" value="KAJ7710892.1"/>
    <property type="molecule type" value="Genomic_DNA"/>
</dbReference>
<sequence>MKRQLTSTNTDSGPPHNQRRASTEARERDEALRAAQENLPSPPPDSDEERMVTMGPMRSVRDASPTPSDSRLRRSSRAASSCRISLCSGGGPASSPSSSATGQSVPCGRSRSRASATARASPSVADLGPQLGMSTPTLHAASRVTSAILVAKLGEIAMRGAVPRPVTANRLRTTVRATPGAAVRGTRETVQQPVSAPAVVPTGTIVVRACPKAISRMPLERAIRTGILIFHILEGTRRRNRC</sequence>